<evidence type="ECO:0000313" key="2">
    <source>
        <dbReference type="Proteomes" id="UP000094008"/>
    </source>
</evidence>
<dbReference type="Proteomes" id="UP000094008">
    <property type="component" value="Unassembled WGS sequence"/>
</dbReference>
<dbReference type="RefSeq" id="WP_064885467.1">
    <property type="nucleotide sequence ID" value="NZ_LZSY01000130.1"/>
</dbReference>
<dbReference type="EMBL" id="LZSY01000130">
    <property type="protein sequence ID" value="OBB86787.1"/>
    <property type="molecule type" value="Genomic_DNA"/>
</dbReference>
<dbReference type="Pfam" id="PF06067">
    <property type="entry name" value="DUF932"/>
    <property type="match status" value="1"/>
</dbReference>
<comment type="caution">
    <text evidence="1">The sequence shown here is derived from an EMBL/GenBank/DDBJ whole genome shotgun (WGS) entry which is preliminary data.</text>
</comment>
<reference evidence="2" key="1">
    <citation type="submission" date="2016-06" db="EMBL/GenBank/DDBJ databases">
        <authorList>
            <person name="Sutton G."/>
            <person name="Brinkac L."/>
            <person name="Sanka R."/>
            <person name="Adams M."/>
            <person name="Lau E."/>
            <person name="Mehaffy C."/>
            <person name="Tameris M."/>
            <person name="Hatherill M."/>
            <person name="Hanekom W."/>
            <person name="Mahomed H."/>
            <person name="Mcshane H."/>
        </authorList>
    </citation>
    <scope>NUCLEOTIDE SEQUENCE [LARGE SCALE GENOMIC DNA]</scope>
    <source>
        <strain evidence="2">852002-10433_SCH5171157</strain>
    </source>
</reference>
<organism evidence="1 2">
    <name type="scientific">Mycolicibacterium peregrinum</name>
    <name type="common">Mycobacterium peregrinum</name>
    <dbReference type="NCBI Taxonomy" id="43304"/>
    <lineage>
        <taxon>Bacteria</taxon>
        <taxon>Bacillati</taxon>
        <taxon>Actinomycetota</taxon>
        <taxon>Actinomycetes</taxon>
        <taxon>Mycobacteriales</taxon>
        <taxon>Mycobacteriaceae</taxon>
        <taxon>Mycolicibacterium</taxon>
    </lineage>
</organism>
<gene>
    <name evidence="1" type="ORF">A5779_00220</name>
</gene>
<dbReference type="AlphaFoldDB" id="A0A1A0VU77"/>
<dbReference type="NCBIfam" id="TIGR03299">
    <property type="entry name" value="LGT_TIGR03299"/>
    <property type="match status" value="1"/>
</dbReference>
<name>A0A1A0VU77_MYCPR</name>
<proteinExistence type="predicted"/>
<sequence>MAHQLDSTRGRVSFADSQTDAWHQLGQQVGHLMTSQEVLEAAHLARWNVRKVPLQVAQDPIVTADGSVITPDPLVVPDHYATVRDNPIIPGQIDVLGVVGSKYQPLQNEASCDFLTALIDESGAVFETAGALNGGRQTFVTLKLPETMVFDGKDGSKDCTDLYIAALNSHDGSAAFRGIVTPVRVVCANTQTAAIREAKASFAIRHTGSARIAIQQAREALRLAWRYLDVFQAEAATLYAAPMDTDEVRAFANRLVDVDGATSLAAKNARRDQANGIVRLWVSSPTVAPVAGTRWGAYNAVTEYVDHHAKVRGRGNPEAVRALRAVTLGSSAQTLKSNAFAMLQTL</sequence>
<protein>
    <recommendedName>
        <fullName evidence="3">DUF945 domain-containing protein</fullName>
    </recommendedName>
</protein>
<evidence type="ECO:0008006" key="3">
    <source>
        <dbReference type="Google" id="ProtNLM"/>
    </source>
</evidence>
<dbReference type="OrthoDB" id="576140at2"/>
<dbReference type="InterPro" id="IPR017686">
    <property type="entry name" value="Phg/plasmid-like_prot"/>
</dbReference>
<dbReference type="InterPro" id="IPR026325">
    <property type="entry name" value="DUF932"/>
</dbReference>
<evidence type="ECO:0000313" key="1">
    <source>
        <dbReference type="EMBL" id="OBB86787.1"/>
    </source>
</evidence>
<accession>A0A1A0VU77</accession>